<evidence type="ECO:0000313" key="3">
    <source>
        <dbReference type="Proteomes" id="UP000273307"/>
    </source>
</evidence>
<organism evidence="2 3">
    <name type="scientific">Mycobacterium attenuatum</name>
    <dbReference type="NCBI Taxonomy" id="2341086"/>
    <lineage>
        <taxon>Bacteria</taxon>
        <taxon>Bacillati</taxon>
        <taxon>Actinomycetota</taxon>
        <taxon>Actinomycetes</taxon>
        <taxon>Mycobacteriales</taxon>
        <taxon>Mycobacteriaceae</taxon>
        <taxon>Mycobacterium</taxon>
    </lineage>
</organism>
<dbReference type="EMBL" id="UPHP01000140">
    <property type="protein sequence ID" value="VBA43685.1"/>
    <property type="molecule type" value="Genomic_DNA"/>
</dbReference>
<feature type="compositionally biased region" description="Low complexity" evidence="1">
    <location>
        <begin position="142"/>
        <end position="153"/>
    </location>
</feature>
<reference evidence="2 3" key="1">
    <citation type="submission" date="2018-09" db="EMBL/GenBank/DDBJ databases">
        <authorList>
            <person name="Tagini F."/>
        </authorList>
    </citation>
    <scope>NUCLEOTIDE SEQUENCE [LARGE SCALE GENOMIC DNA]</scope>
    <source>
        <strain evidence="2 3">MK136</strain>
    </source>
</reference>
<sequence length="218" mass="23399">MSPLRRAVMSESSRSAAEIDLTRAKARLASSRRRKCAAAAALGSLALASGVAGAIDKPINAHDRMVSVGRLTVRLSGHNRFKLDTCSSNNNLTSEEDAATSISSANNVDESMPPAKMNNYGTNLFLVPADNLPPEFPVAYANGSDDSSSSYGDYDNDSSEEPPQFPGNLADVPAGVFDDDRRLFVNGMAVDRYDFTHNMNAFLPPEEDEGPNPLENIN</sequence>
<feature type="region of interest" description="Disordered" evidence="1">
    <location>
        <begin position="139"/>
        <end position="167"/>
    </location>
</feature>
<dbReference type="Proteomes" id="UP000273307">
    <property type="component" value="Unassembled WGS sequence"/>
</dbReference>
<dbReference type="RefSeq" id="WP_136623267.1">
    <property type="nucleotide sequence ID" value="NZ_UPHP01000140.1"/>
</dbReference>
<keyword evidence="3" id="KW-1185">Reference proteome</keyword>
<dbReference type="AlphaFoldDB" id="A0A498QGN5"/>
<gene>
    <name evidence="2" type="ORF">LAUMK136_05228</name>
</gene>
<proteinExistence type="predicted"/>
<accession>A0A498QGN5</accession>
<protein>
    <submittedName>
        <fullName evidence="2">Uncharacterized protein</fullName>
    </submittedName>
</protein>
<evidence type="ECO:0000256" key="1">
    <source>
        <dbReference type="SAM" id="MobiDB-lite"/>
    </source>
</evidence>
<dbReference type="OrthoDB" id="9968832at2"/>
<evidence type="ECO:0000313" key="2">
    <source>
        <dbReference type="EMBL" id="VBA43685.1"/>
    </source>
</evidence>
<name>A0A498QGN5_9MYCO</name>